<feature type="domain" description="Dynein heavy chain AAA lid" evidence="2">
    <location>
        <begin position="99"/>
        <end position="136"/>
    </location>
</feature>
<comment type="caution">
    <text evidence="3">The sequence shown here is derived from an EMBL/GenBank/DDBJ whole genome shotgun (WGS) entry which is preliminary data.</text>
</comment>
<dbReference type="Gene3D" id="3.40.50.300">
    <property type="entry name" value="P-loop containing nucleotide triphosphate hydrolases"/>
    <property type="match status" value="1"/>
</dbReference>
<protein>
    <recommendedName>
        <fullName evidence="5">Dynein heavy chain</fullName>
    </recommendedName>
</protein>
<accession>A0ABD2MQA8</accession>
<dbReference type="EMBL" id="JABFTP020000021">
    <property type="protein sequence ID" value="KAL3268444.1"/>
    <property type="molecule type" value="Genomic_DNA"/>
</dbReference>
<evidence type="ECO:0000259" key="1">
    <source>
        <dbReference type="Pfam" id="PF03028"/>
    </source>
</evidence>
<dbReference type="InterPro" id="IPR042219">
    <property type="entry name" value="AAA_lid_11_sf"/>
</dbReference>
<dbReference type="InterPro" id="IPR026983">
    <property type="entry name" value="DHC"/>
</dbReference>
<organism evidence="3 4">
    <name type="scientific">Cryptolaemus montrouzieri</name>
    <dbReference type="NCBI Taxonomy" id="559131"/>
    <lineage>
        <taxon>Eukaryota</taxon>
        <taxon>Metazoa</taxon>
        <taxon>Ecdysozoa</taxon>
        <taxon>Arthropoda</taxon>
        <taxon>Hexapoda</taxon>
        <taxon>Insecta</taxon>
        <taxon>Pterygota</taxon>
        <taxon>Neoptera</taxon>
        <taxon>Endopterygota</taxon>
        <taxon>Coleoptera</taxon>
        <taxon>Polyphaga</taxon>
        <taxon>Cucujiformia</taxon>
        <taxon>Coccinelloidea</taxon>
        <taxon>Coccinellidae</taxon>
        <taxon>Scymninae</taxon>
        <taxon>Scymnini</taxon>
        <taxon>Cryptolaemus</taxon>
    </lineage>
</organism>
<dbReference type="AlphaFoldDB" id="A0ABD2MQA8"/>
<dbReference type="Pfam" id="PF03028">
    <property type="entry name" value="Dynein_heavy"/>
    <property type="match status" value="1"/>
</dbReference>
<feature type="non-terminal residue" evidence="3">
    <location>
        <position position="136"/>
    </location>
</feature>
<dbReference type="InterPro" id="IPR027417">
    <property type="entry name" value="P-loop_NTPase"/>
</dbReference>
<keyword evidence="4" id="KW-1185">Reference proteome</keyword>
<proteinExistence type="predicted"/>
<dbReference type="PANTHER" id="PTHR22878">
    <property type="entry name" value="DYNEIN HEAVY CHAIN 6, AXONEMAL-LIKE-RELATED"/>
    <property type="match status" value="1"/>
</dbReference>
<dbReference type="Pfam" id="PF18198">
    <property type="entry name" value="AAA_lid_11"/>
    <property type="match status" value="1"/>
</dbReference>
<reference evidence="3 4" key="1">
    <citation type="journal article" date="2021" name="BMC Biol.">
        <title>Horizontally acquired antibacterial genes associated with adaptive radiation of ladybird beetles.</title>
        <authorList>
            <person name="Li H.S."/>
            <person name="Tang X.F."/>
            <person name="Huang Y.H."/>
            <person name="Xu Z.Y."/>
            <person name="Chen M.L."/>
            <person name="Du X.Y."/>
            <person name="Qiu B.Y."/>
            <person name="Chen P.T."/>
            <person name="Zhang W."/>
            <person name="Slipinski A."/>
            <person name="Escalona H.E."/>
            <person name="Waterhouse R.M."/>
            <person name="Zwick A."/>
            <person name="Pang H."/>
        </authorList>
    </citation>
    <scope>NUCLEOTIDE SEQUENCE [LARGE SCALE GENOMIC DNA]</scope>
    <source>
        <strain evidence="3">SYSU2018</strain>
    </source>
</reference>
<dbReference type="Proteomes" id="UP001516400">
    <property type="component" value="Unassembled WGS sequence"/>
</dbReference>
<name>A0ABD2MQA8_9CUCU</name>
<dbReference type="PANTHER" id="PTHR22878:SF68">
    <property type="entry name" value="DYNEIN HEAVY CHAIN 6, AXONEMAL-LIKE"/>
    <property type="match status" value="1"/>
</dbReference>
<evidence type="ECO:0000313" key="4">
    <source>
        <dbReference type="Proteomes" id="UP001516400"/>
    </source>
</evidence>
<evidence type="ECO:0000313" key="3">
    <source>
        <dbReference type="EMBL" id="KAL3268444.1"/>
    </source>
</evidence>
<sequence length="136" mass="15910">MIQLGAKEGQWIFLANCHLSLSWMPRLDKLVENLQTGKVHNKFRLWLSSSPNPEFPISILQAGIKMTTEPPKGLKANLKRLYNIITEDQFSVCEAREKYKKLLFSLCFFHAILLERKKFQQLGWNVIYSFNDSDFE</sequence>
<evidence type="ECO:0008006" key="5">
    <source>
        <dbReference type="Google" id="ProtNLM"/>
    </source>
</evidence>
<dbReference type="InterPro" id="IPR041658">
    <property type="entry name" value="AAA_lid_11"/>
</dbReference>
<dbReference type="Gene3D" id="1.10.8.720">
    <property type="entry name" value="Region D6 of dynein motor"/>
    <property type="match status" value="1"/>
</dbReference>
<dbReference type="InterPro" id="IPR004273">
    <property type="entry name" value="Dynein_heavy_D6_P-loop"/>
</dbReference>
<dbReference type="FunFam" id="3.40.50.300:FF:006175">
    <property type="entry name" value="Uncharacterized protein"/>
    <property type="match status" value="1"/>
</dbReference>
<evidence type="ECO:0000259" key="2">
    <source>
        <dbReference type="Pfam" id="PF18198"/>
    </source>
</evidence>
<gene>
    <name evidence="3" type="ORF">HHI36_007555</name>
</gene>
<feature type="domain" description="Dynein heavy chain region D6 P-loop" evidence="1">
    <location>
        <begin position="1"/>
        <end position="67"/>
    </location>
</feature>